<feature type="transmembrane region" description="Helical" evidence="2">
    <location>
        <begin position="392"/>
        <end position="413"/>
    </location>
</feature>
<organism evidence="4">
    <name type="scientific">Sesamum latifolium</name>
    <dbReference type="NCBI Taxonomy" id="2727402"/>
    <lineage>
        <taxon>Eukaryota</taxon>
        <taxon>Viridiplantae</taxon>
        <taxon>Streptophyta</taxon>
        <taxon>Embryophyta</taxon>
        <taxon>Tracheophyta</taxon>
        <taxon>Spermatophyta</taxon>
        <taxon>Magnoliopsida</taxon>
        <taxon>eudicotyledons</taxon>
        <taxon>Gunneridae</taxon>
        <taxon>Pentapetalae</taxon>
        <taxon>asterids</taxon>
        <taxon>lamiids</taxon>
        <taxon>Lamiales</taxon>
        <taxon>Pedaliaceae</taxon>
        <taxon>Sesamum</taxon>
    </lineage>
</organism>
<proteinExistence type="predicted"/>
<feature type="domain" description="Transposase (putative) gypsy type" evidence="3">
    <location>
        <begin position="134"/>
        <end position="198"/>
    </location>
</feature>
<evidence type="ECO:0000259" key="3">
    <source>
        <dbReference type="Pfam" id="PF04195"/>
    </source>
</evidence>
<sequence>MSSSDESVQFVGESNPGEDPSETTSKMAGSQSVGHSSGRRRSLRRMAATFRRLIDEEEEEIEGEASSPGEEEKIITGPTPVRPSSSAHLGPSSLHTSHITQMREEFFIPDSQLIYTPGPQACAPFSQANCLSFFLAQVRAGLRFPIPSFYREVAQLFQVPLNQLVPNSFRIMASFYMIFRFNSFPVSAQIFSQCFCLKNASRGFFLLTPRSRVSFLPTPNAPKKWKRGYFFILSSGPWGFLDRWIEETPPSVTVGERDVSLSSFINLLNERSFDCRAMIDERLLGHFGLSPHVEPLDKPIADIMFSKYFSEFSDKEREKGGNTPRSHSARGTPASSASRGKRPMSPPGGHLLKVLARGPEPARWGLLLAYSWVPALYLRAYSWMPALYLRAYSWVPALYLRVIFGCLLFISGLTPGCLLFISVLILGCLLFISGLTPRCLLFISGFI</sequence>
<dbReference type="Pfam" id="PF04195">
    <property type="entry name" value="Transposase_28"/>
    <property type="match status" value="1"/>
</dbReference>
<feature type="compositionally biased region" description="Polar residues" evidence="1">
    <location>
        <begin position="82"/>
        <end position="93"/>
    </location>
</feature>
<feature type="region of interest" description="Disordered" evidence="1">
    <location>
        <begin position="1"/>
        <end position="93"/>
    </location>
</feature>
<evidence type="ECO:0000313" key="4">
    <source>
        <dbReference type="EMBL" id="KAL0448400.1"/>
    </source>
</evidence>
<dbReference type="EMBL" id="JACGWN010000005">
    <property type="protein sequence ID" value="KAL0448400.1"/>
    <property type="molecule type" value="Genomic_DNA"/>
</dbReference>
<feature type="region of interest" description="Disordered" evidence="1">
    <location>
        <begin position="315"/>
        <end position="347"/>
    </location>
</feature>
<comment type="caution">
    <text evidence="4">The sequence shown here is derived from an EMBL/GenBank/DDBJ whole genome shotgun (WGS) entry which is preliminary data.</text>
</comment>
<accession>A0AAW2X4N9</accession>
<feature type="transmembrane region" description="Helical" evidence="2">
    <location>
        <begin position="419"/>
        <end position="443"/>
    </location>
</feature>
<keyword evidence="2" id="KW-0812">Transmembrane</keyword>
<reference evidence="4" key="1">
    <citation type="submission" date="2020-06" db="EMBL/GenBank/DDBJ databases">
        <authorList>
            <person name="Li T."/>
            <person name="Hu X."/>
            <person name="Zhang T."/>
            <person name="Song X."/>
            <person name="Zhang H."/>
            <person name="Dai N."/>
            <person name="Sheng W."/>
            <person name="Hou X."/>
            <person name="Wei L."/>
        </authorList>
    </citation>
    <scope>NUCLEOTIDE SEQUENCE</scope>
    <source>
        <strain evidence="4">KEN1</strain>
        <tissue evidence="4">Leaf</tissue>
    </source>
</reference>
<keyword evidence="2" id="KW-1133">Transmembrane helix</keyword>
<dbReference type="AlphaFoldDB" id="A0AAW2X4N9"/>
<keyword evidence="2" id="KW-0472">Membrane</keyword>
<dbReference type="InterPro" id="IPR007321">
    <property type="entry name" value="Transposase_28"/>
</dbReference>
<protein>
    <recommendedName>
        <fullName evidence="3">Transposase (putative) gypsy type domain-containing protein</fullName>
    </recommendedName>
</protein>
<name>A0AAW2X4N9_9LAMI</name>
<evidence type="ECO:0000256" key="2">
    <source>
        <dbReference type="SAM" id="Phobius"/>
    </source>
</evidence>
<evidence type="ECO:0000256" key="1">
    <source>
        <dbReference type="SAM" id="MobiDB-lite"/>
    </source>
</evidence>
<gene>
    <name evidence="4" type="ORF">Slati_1396400</name>
</gene>
<reference evidence="4" key="2">
    <citation type="journal article" date="2024" name="Plant">
        <title>Genomic evolution and insights into agronomic trait innovations of Sesamum species.</title>
        <authorList>
            <person name="Miao H."/>
            <person name="Wang L."/>
            <person name="Qu L."/>
            <person name="Liu H."/>
            <person name="Sun Y."/>
            <person name="Le M."/>
            <person name="Wang Q."/>
            <person name="Wei S."/>
            <person name="Zheng Y."/>
            <person name="Lin W."/>
            <person name="Duan Y."/>
            <person name="Cao H."/>
            <person name="Xiong S."/>
            <person name="Wang X."/>
            <person name="Wei L."/>
            <person name="Li C."/>
            <person name="Ma Q."/>
            <person name="Ju M."/>
            <person name="Zhao R."/>
            <person name="Li G."/>
            <person name="Mu C."/>
            <person name="Tian Q."/>
            <person name="Mei H."/>
            <person name="Zhang T."/>
            <person name="Gao T."/>
            <person name="Zhang H."/>
        </authorList>
    </citation>
    <scope>NUCLEOTIDE SEQUENCE</scope>
    <source>
        <strain evidence="4">KEN1</strain>
    </source>
</reference>